<sequence length="507" mass="55551">MMDEFRKDYNVGPSESYFLTENIVSTLQAGCFIASLVACPFADKYGRRWPLIFSALVACVGVGLQAAQTGSLPMMYLGRLVAGFGVGAASMLTPLYVSECAPRAIRGALTGKLFIVNGVMLSFCPRYTAKNGDWAKTAAILSQLTRSLSPDHHYLQKELRQMADQLEVERRLVGDATAWTLLKEMWTIRPNRERALTSIALMVCQQLTGVNAINYYAPQIFHAMGVYGVENSLLATGVYGIVKVVACAAFLVFAADSLGRRLSLLWTSVAQAACMFVIGAYVYSSKPGERLPIPPFGYVAIISVYLFAAFFQFGWGPCCWIYVSEIPSTRLRAMNVAQAAATQWLFNFIIARTVPTMMTMMGKDGYGTFFLFGAFSLAMAPFTYRLIPETKGRRLEEMDKLFGITEVLEAMERLHHGNNNTAATTTTPTTETTMNLPRMANATVDTTMATKTTQPEMRPYSNDASDTVTGSFLLPASPLSSSSAAWPHNQEEEDGNGGKDGIAQTFC</sequence>
<dbReference type="GO" id="GO:0016020">
    <property type="term" value="C:membrane"/>
    <property type="evidence" value="ECO:0007669"/>
    <property type="project" value="UniProtKB-SubCell"/>
</dbReference>
<dbReference type="PANTHER" id="PTHR48022:SF21">
    <property type="entry name" value="QUINATE TRANSPORTER, PUTATIVE (AFU_ORTHOLOGUE AFUA_6G06960)-RELATED"/>
    <property type="match status" value="1"/>
</dbReference>
<feature type="transmembrane region" description="Helical" evidence="8">
    <location>
        <begin position="366"/>
        <end position="387"/>
    </location>
</feature>
<evidence type="ECO:0000259" key="9">
    <source>
        <dbReference type="PROSITE" id="PS50850"/>
    </source>
</evidence>
<evidence type="ECO:0000256" key="1">
    <source>
        <dbReference type="ARBA" id="ARBA00004141"/>
    </source>
</evidence>
<keyword evidence="6 8" id="KW-0472">Membrane</keyword>
<keyword evidence="11" id="KW-1185">Reference proteome</keyword>
<evidence type="ECO:0000256" key="5">
    <source>
        <dbReference type="ARBA" id="ARBA00022989"/>
    </source>
</evidence>
<dbReference type="STRING" id="155417.A0A4Q4TFG1"/>
<feature type="transmembrane region" description="Helical" evidence="8">
    <location>
        <begin position="237"/>
        <end position="255"/>
    </location>
</feature>
<feature type="transmembrane region" description="Helical" evidence="8">
    <location>
        <begin position="74"/>
        <end position="97"/>
    </location>
</feature>
<dbReference type="InterPro" id="IPR005829">
    <property type="entry name" value="Sugar_transporter_CS"/>
</dbReference>
<gene>
    <name evidence="10" type="ORF">DL764_003732</name>
</gene>
<dbReference type="InterPro" id="IPR020846">
    <property type="entry name" value="MFS_dom"/>
</dbReference>
<dbReference type="OrthoDB" id="508119at2759"/>
<dbReference type="EMBL" id="QJNU01000167">
    <property type="protein sequence ID" value="RYP05555.1"/>
    <property type="molecule type" value="Genomic_DNA"/>
</dbReference>
<protein>
    <recommendedName>
        <fullName evidence="9">Major facilitator superfamily (MFS) profile domain-containing protein</fullName>
    </recommendedName>
</protein>
<keyword evidence="4 8" id="KW-0812">Transmembrane</keyword>
<evidence type="ECO:0000256" key="6">
    <source>
        <dbReference type="ARBA" id="ARBA00023136"/>
    </source>
</evidence>
<name>A0A4Q4TFG1_9PEZI</name>
<dbReference type="Pfam" id="PF00083">
    <property type="entry name" value="Sugar_tr"/>
    <property type="match status" value="1"/>
</dbReference>
<dbReference type="PRINTS" id="PR00171">
    <property type="entry name" value="SUGRTRNSPORT"/>
</dbReference>
<evidence type="ECO:0000256" key="4">
    <source>
        <dbReference type="ARBA" id="ARBA00022692"/>
    </source>
</evidence>
<accession>A0A4Q4TFG1</accession>
<feature type="transmembrane region" description="Helical" evidence="8">
    <location>
        <begin position="262"/>
        <end position="284"/>
    </location>
</feature>
<dbReference type="InterPro" id="IPR036259">
    <property type="entry name" value="MFS_trans_sf"/>
</dbReference>
<dbReference type="InterPro" id="IPR005828">
    <property type="entry name" value="MFS_sugar_transport-like"/>
</dbReference>
<dbReference type="SUPFAM" id="SSF103473">
    <property type="entry name" value="MFS general substrate transporter"/>
    <property type="match status" value="1"/>
</dbReference>
<keyword evidence="5 8" id="KW-1133">Transmembrane helix</keyword>
<proteinExistence type="inferred from homology"/>
<dbReference type="AlphaFoldDB" id="A0A4Q4TFG1"/>
<dbReference type="PROSITE" id="PS00217">
    <property type="entry name" value="SUGAR_TRANSPORT_2"/>
    <property type="match status" value="1"/>
</dbReference>
<feature type="transmembrane region" description="Helical" evidence="8">
    <location>
        <begin position="296"/>
        <end position="323"/>
    </location>
</feature>
<feature type="transmembrane region" description="Helical" evidence="8">
    <location>
        <begin position="49"/>
        <end position="68"/>
    </location>
</feature>
<reference evidence="10 11" key="1">
    <citation type="submission" date="2018-06" db="EMBL/GenBank/DDBJ databases">
        <title>Complete Genomes of Monosporascus.</title>
        <authorList>
            <person name="Robinson A.J."/>
            <person name="Natvig D.O."/>
        </authorList>
    </citation>
    <scope>NUCLEOTIDE SEQUENCE [LARGE SCALE GENOMIC DNA]</scope>
    <source>
        <strain evidence="10 11">CBS 110550</strain>
    </source>
</reference>
<comment type="subcellular location">
    <subcellularLocation>
        <location evidence="1">Membrane</location>
        <topology evidence="1">Multi-pass membrane protein</topology>
    </subcellularLocation>
</comment>
<feature type="region of interest" description="Disordered" evidence="7">
    <location>
        <begin position="479"/>
        <end position="507"/>
    </location>
</feature>
<dbReference type="PANTHER" id="PTHR48022">
    <property type="entry name" value="PLASTIDIC GLUCOSE TRANSPORTER 4"/>
    <property type="match status" value="1"/>
</dbReference>
<comment type="caution">
    <text evidence="10">The sequence shown here is derived from an EMBL/GenBank/DDBJ whole genome shotgun (WGS) entry which is preliminary data.</text>
</comment>
<organism evidence="10 11">
    <name type="scientific">Monosporascus ibericus</name>
    <dbReference type="NCBI Taxonomy" id="155417"/>
    <lineage>
        <taxon>Eukaryota</taxon>
        <taxon>Fungi</taxon>
        <taxon>Dikarya</taxon>
        <taxon>Ascomycota</taxon>
        <taxon>Pezizomycotina</taxon>
        <taxon>Sordariomycetes</taxon>
        <taxon>Xylariomycetidae</taxon>
        <taxon>Xylariales</taxon>
        <taxon>Xylariales incertae sedis</taxon>
        <taxon>Monosporascus</taxon>
    </lineage>
</organism>
<feature type="domain" description="Major facilitator superfamily (MFS) profile" evidence="9">
    <location>
        <begin position="1"/>
        <end position="391"/>
    </location>
</feature>
<dbReference type="GO" id="GO:0005351">
    <property type="term" value="F:carbohydrate:proton symporter activity"/>
    <property type="evidence" value="ECO:0007669"/>
    <property type="project" value="TreeGrafter"/>
</dbReference>
<evidence type="ECO:0000313" key="10">
    <source>
        <dbReference type="EMBL" id="RYP05555.1"/>
    </source>
</evidence>
<evidence type="ECO:0000256" key="3">
    <source>
        <dbReference type="ARBA" id="ARBA00022448"/>
    </source>
</evidence>
<keyword evidence="3" id="KW-0813">Transport</keyword>
<dbReference type="InterPro" id="IPR050360">
    <property type="entry name" value="MFS_Sugar_Transporters"/>
</dbReference>
<dbReference type="InterPro" id="IPR003663">
    <property type="entry name" value="Sugar/inositol_transpt"/>
</dbReference>
<evidence type="ECO:0000256" key="7">
    <source>
        <dbReference type="SAM" id="MobiDB-lite"/>
    </source>
</evidence>
<evidence type="ECO:0000256" key="2">
    <source>
        <dbReference type="ARBA" id="ARBA00010992"/>
    </source>
</evidence>
<dbReference type="Gene3D" id="1.20.1250.20">
    <property type="entry name" value="MFS general substrate transporter like domains"/>
    <property type="match status" value="2"/>
</dbReference>
<evidence type="ECO:0000256" key="8">
    <source>
        <dbReference type="SAM" id="Phobius"/>
    </source>
</evidence>
<dbReference type="PROSITE" id="PS00216">
    <property type="entry name" value="SUGAR_TRANSPORT_1"/>
    <property type="match status" value="1"/>
</dbReference>
<comment type="similarity">
    <text evidence="2">Belongs to the major facilitator superfamily. Sugar transporter (TC 2.A.1.1) family.</text>
</comment>
<feature type="transmembrane region" description="Helical" evidence="8">
    <location>
        <begin position="335"/>
        <end position="354"/>
    </location>
</feature>
<dbReference type="PROSITE" id="PS50850">
    <property type="entry name" value="MFS"/>
    <property type="match status" value="1"/>
</dbReference>
<dbReference type="Proteomes" id="UP000293360">
    <property type="component" value="Unassembled WGS sequence"/>
</dbReference>
<feature type="transmembrane region" description="Helical" evidence="8">
    <location>
        <begin position="195"/>
        <end position="217"/>
    </location>
</feature>
<evidence type="ECO:0000313" key="11">
    <source>
        <dbReference type="Proteomes" id="UP000293360"/>
    </source>
</evidence>